<protein>
    <submittedName>
        <fullName evidence="1">Uncharacterized protein</fullName>
    </submittedName>
</protein>
<name>A0ABQ0L8U2_MYCCL</name>
<accession>A0ABQ0L8U2</accession>
<evidence type="ECO:0000313" key="2">
    <source>
        <dbReference type="Proteomes" id="UP000815677"/>
    </source>
</evidence>
<dbReference type="Proteomes" id="UP000815677">
    <property type="component" value="Unassembled WGS sequence"/>
</dbReference>
<evidence type="ECO:0000313" key="1">
    <source>
        <dbReference type="EMBL" id="GAT47582.1"/>
    </source>
</evidence>
<keyword evidence="2" id="KW-1185">Reference proteome</keyword>
<gene>
    <name evidence="1" type="ORF">MCHLO_05039</name>
</gene>
<proteinExistence type="predicted"/>
<organism evidence="1 2">
    <name type="scientific">Mycena chlorophos</name>
    <name type="common">Agaric fungus</name>
    <name type="synonym">Agaricus chlorophos</name>
    <dbReference type="NCBI Taxonomy" id="658473"/>
    <lineage>
        <taxon>Eukaryota</taxon>
        <taxon>Fungi</taxon>
        <taxon>Dikarya</taxon>
        <taxon>Basidiomycota</taxon>
        <taxon>Agaricomycotina</taxon>
        <taxon>Agaricomycetes</taxon>
        <taxon>Agaricomycetidae</taxon>
        <taxon>Agaricales</taxon>
        <taxon>Marasmiineae</taxon>
        <taxon>Mycenaceae</taxon>
        <taxon>Mycena</taxon>
    </lineage>
</organism>
<dbReference type="EMBL" id="DF843729">
    <property type="protein sequence ID" value="GAT47582.1"/>
    <property type="molecule type" value="Genomic_DNA"/>
</dbReference>
<sequence>MNTLQSCTWNIAWANQGPDAQQKEGRGQAPMLSDGSVAAALSLHQHLDTARRHTYDSRDPERWRALLTSGPLHPADCSRVPGRISSETTRGGAWVEVDFCGGGLAITSPDEVRVVVEVGVGGEVGLAFPAIIAVVDVKRQDDVVDLIVAVLDPNTLVLLQPRIS</sequence>
<reference evidence="1" key="1">
    <citation type="submission" date="2014-09" db="EMBL/GenBank/DDBJ databases">
        <title>Genome sequence of the luminous mushroom Mycena chlorophos for searching fungal bioluminescence genes.</title>
        <authorList>
            <person name="Tanaka Y."/>
            <person name="Kasuga D."/>
            <person name="Oba Y."/>
            <person name="Hase S."/>
            <person name="Sato K."/>
            <person name="Oba Y."/>
            <person name="Sakakibara Y."/>
        </authorList>
    </citation>
    <scope>NUCLEOTIDE SEQUENCE</scope>
</reference>